<reference evidence="1" key="1">
    <citation type="submission" date="2021-06" db="EMBL/GenBank/DDBJ databases">
        <title>Parelaphostrongylus tenuis whole genome reference sequence.</title>
        <authorList>
            <person name="Garwood T.J."/>
            <person name="Larsen P.A."/>
            <person name="Fountain-Jones N.M."/>
            <person name="Garbe J.R."/>
            <person name="Macchietto M.G."/>
            <person name="Kania S.A."/>
            <person name="Gerhold R.W."/>
            <person name="Richards J.E."/>
            <person name="Wolf T.M."/>
        </authorList>
    </citation>
    <scope>NUCLEOTIDE SEQUENCE</scope>
    <source>
        <strain evidence="1">MNPRO001-30</strain>
        <tissue evidence="1">Meninges</tissue>
    </source>
</reference>
<proteinExistence type="predicted"/>
<dbReference type="EMBL" id="JAHQIW010007138">
    <property type="protein sequence ID" value="KAJ1372409.1"/>
    <property type="molecule type" value="Genomic_DNA"/>
</dbReference>
<accession>A0AAD5WJ30</accession>
<dbReference type="Proteomes" id="UP001196413">
    <property type="component" value="Unassembled WGS sequence"/>
</dbReference>
<evidence type="ECO:0000313" key="1">
    <source>
        <dbReference type="EMBL" id="KAJ1372409.1"/>
    </source>
</evidence>
<keyword evidence="2" id="KW-1185">Reference proteome</keyword>
<organism evidence="1 2">
    <name type="scientific">Parelaphostrongylus tenuis</name>
    <name type="common">Meningeal worm</name>
    <dbReference type="NCBI Taxonomy" id="148309"/>
    <lineage>
        <taxon>Eukaryota</taxon>
        <taxon>Metazoa</taxon>
        <taxon>Ecdysozoa</taxon>
        <taxon>Nematoda</taxon>
        <taxon>Chromadorea</taxon>
        <taxon>Rhabditida</taxon>
        <taxon>Rhabditina</taxon>
        <taxon>Rhabditomorpha</taxon>
        <taxon>Strongyloidea</taxon>
        <taxon>Metastrongylidae</taxon>
        <taxon>Parelaphostrongylus</taxon>
    </lineage>
</organism>
<evidence type="ECO:0000313" key="2">
    <source>
        <dbReference type="Proteomes" id="UP001196413"/>
    </source>
</evidence>
<dbReference type="AlphaFoldDB" id="A0AAD5WJ30"/>
<sequence>MEKMKLLLVRSSHSTVNGATGDPSDGQVEKWQKQTPAANLVYVKGRFQVLEWAVSNFHTGN</sequence>
<name>A0AAD5WJ30_PARTN</name>
<comment type="caution">
    <text evidence="1">The sequence shown here is derived from an EMBL/GenBank/DDBJ whole genome shotgun (WGS) entry which is preliminary data.</text>
</comment>
<gene>
    <name evidence="1" type="ORF">KIN20_034562</name>
</gene>
<protein>
    <submittedName>
        <fullName evidence="1">Uncharacterized protein</fullName>
    </submittedName>
</protein>